<dbReference type="InterPro" id="IPR011990">
    <property type="entry name" value="TPR-like_helical_dom_sf"/>
</dbReference>
<dbReference type="AlphaFoldDB" id="A0A3L9Z4F8"/>
<dbReference type="RefSeq" id="WP_121906328.1">
    <property type="nucleotide sequence ID" value="NZ_REFC01000011.1"/>
</dbReference>
<feature type="chain" id="PRO_5018201001" description="Tetratricopeptide repeat protein" evidence="1">
    <location>
        <begin position="22"/>
        <end position="118"/>
    </location>
</feature>
<proteinExistence type="predicted"/>
<accession>A0A3L9Z4F8</accession>
<gene>
    <name evidence="2" type="ORF">BXY75_0751</name>
</gene>
<reference evidence="2 3" key="1">
    <citation type="submission" date="2018-10" db="EMBL/GenBank/DDBJ databases">
        <title>Genomic Encyclopedia of Archaeal and Bacterial Type Strains, Phase II (KMG-II): from individual species to whole genera.</title>
        <authorList>
            <person name="Goeker M."/>
        </authorList>
    </citation>
    <scope>NUCLEOTIDE SEQUENCE [LARGE SCALE GENOMIC DNA]</scope>
    <source>
        <strain evidence="2 3">DSM 23424</strain>
    </source>
</reference>
<name>A0A3L9Z4F8_9FLAO</name>
<protein>
    <recommendedName>
        <fullName evidence="4">Tetratricopeptide repeat protein</fullName>
    </recommendedName>
</protein>
<feature type="signal peptide" evidence="1">
    <location>
        <begin position="1"/>
        <end position="21"/>
    </location>
</feature>
<dbReference type="EMBL" id="REFC01000011">
    <property type="protein sequence ID" value="RMA66329.1"/>
    <property type="molecule type" value="Genomic_DNA"/>
</dbReference>
<dbReference type="OrthoDB" id="1453951at2"/>
<evidence type="ECO:0000313" key="3">
    <source>
        <dbReference type="Proteomes" id="UP000271339"/>
    </source>
</evidence>
<dbReference type="Proteomes" id="UP000271339">
    <property type="component" value="Unassembled WGS sequence"/>
</dbReference>
<comment type="caution">
    <text evidence="2">The sequence shown here is derived from an EMBL/GenBank/DDBJ whole genome shotgun (WGS) entry which is preliminary data.</text>
</comment>
<organism evidence="2 3">
    <name type="scientific">Ulvibacter antarcticus</name>
    <dbReference type="NCBI Taxonomy" id="442714"/>
    <lineage>
        <taxon>Bacteria</taxon>
        <taxon>Pseudomonadati</taxon>
        <taxon>Bacteroidota</taxon>
        <taxon>Flavobacteriia</taxon>
        <taxon>Flavobacteriales</taxon>
        <taxon>Flavobacteriaceae</taxon>
        <taxon>Ulvibacter</taxon>
    </lineage>
</organism>
<keyword evidence="3" id="KW-1185">Reference proteome</keyword>
<evidence type="ECO:0008006" key="4">
    <source>
        <dbReference type="Google" id="ProtNLM"/>
    </source>
</evidence>
<sequence>MKRFPHLLAILFACFSISISAQTSAKKKTDVNKDVDVVKVYEQVVVEGYGTPFIYQELANAYYFKNEYTKAKKWFEKLFNVEKPKDATLAHRYRQTLKALDLEVNNNEYLVASNSQTN</sequence>
<dbReference type="Gene3D" id="1.25.40.10">
    <property type="entry name" value="Tetratricopeptide repeat domain"/>
    <property type="match status" value="1"/>
</dbReference>
<evidence type="ECO:0000256" key="1">
    <source>
        <dbReference type="SAM" id="SignalP"/>
    </source>
</evidence>
<keyword evidence="1" id="KW-0732">Signal</keyword>
<evidence type="ECO:0000313" key="2">
    <source>
        <dbReference type="EMBL" id="RMA66329.1"/>
    </source>
</evidence>